<evidence type="ECO:0000313" key="3">
    <source>
        <dbReference type="EMBL" id="ADU97680.1"/>
    </source>
</evidence>
<organism evidence="3 4">
    <name type="scientific">Thermovibrio ammonificans (strain DSM 15698 / JCM 12110 / HB-1)</name>
    <dbReference type="NCBI Taxonomy" id="648996"/>
    <lineage>
        <taxon>Bacteria</taxon>
        <taxon>Pseudomonadati</taxon>
        <taxon>Aquificota</taxon>
        <taxon>Aquificia</taxon>
        <taxon>Desulfurobacteriales</taxon>
        <taxon>Desulfurobacteriaceae</taxon>
        <taxon>Thermovibrio</taxon>
    </lineage>
</organism>
<dbReference type="Pfam" id="PF00578">
    <property type="entry name" value="AhpC-TSA"/>
    <property type="match status" value="1"/>
</dbReference>
<dbReference type="OrthoDB" id="14972at2"/>
<evidence type="ECO:0000256" key="1">
    <source>
        <dbReference type="SAM" id="SignalP"/>
    </source>
</evidence>
<name>E8T5V4_THEA1</name>
<proteinExistence type="predicted"/>
<accession>E8T5V4</accession>
<feature type="chain" id="PRO_5003231292" evidence="1">
    <location>
        <begin position="22"/>
        <end position="204"/>
    </location>
</feature>
<feature type="signal peptide" evidence="1">
    <location>
        <begin position="1"/>
        <end position="21"/>
    </location>
</feature>
<dbReference type="Proteomes" id="UP000006362">
    <property type="component" value="Chromosome"/>
</dbReference>
<keyword evidence="4" id="KW-1185">Reference proteome</keyword>
<dbReference type="HOGENOM" id="CLU_1342709_0_0_0"/>
<dbReference type="GO" id="GO:0016491">
    <property type="term" value="F:oxidoreductase activity"/>
    <property type="evidence" value="ECO:0007669"/>
    <property type="project" value="InterPro"/>
</dbReference>
<dbReference type="EMBL" id="CP002444">
    <property type="protein sequence ID" value="ADU97680.1"/>
    <property type="molecule type" value="Genomic_DNA"/>
</dbReference>
<dbReference type="GO" id="GO:0016209">
    <property type="term" value="F:antioxidant activity"/>
    <property type="evidence" value="ECO:0007669"/>
    <property type="project" value="InterPro"/>
</dbReference>
<dbReference type="Gene3D" id="3.40.30.10">
    <property type="entry name" value="Glutaredoxin"/>
    <property type="match status" value="1"/>
</dbReference>
<dbReference type="KEGG" id="tam:Theam_1724"/>
<sequence>MGRHLVALALLAIFAPANAFADWYILLPKKPLPKREVTKLPKLKVAPKKVKPKPYSVEVKKIIAPAFSVPLFGEGKLCSRELLGKTVVVFFVDGLFTPFTERLVSALERLNLKGTTFIVVSVNDADFAQVYQFKRLMGVKRVVVSADSYVYKLFKERVKNLSVPSVVVIDKYGFIRFFSPNLEKVPLERATAQLQEIVRSLQKV</sequence>
<dbReference type="eggNOG" id="COG1225">
    <property type="taxonomic scope" value="Bacteria"/>
</dbReference>
<dbReference type="CDD" id="cd02971">
    <property type="entry name" value="PRX_family"/>
    <property type="match status" value="1"/>
</dbReference>
<dbReference type="AlphaFoldDB" id="E8T5V4"/>
<dbReference type="SUPFAM" id="SSF52833">
    <property type="entry name" value="Thioredoxin-like"/>
    <property type="match status" value="1"/>
</dbReference>
<dbReference type="InterPro" id="IPR000866">
    <property type="entry name" value="AhpC/TSA"/>
</dbReference>
<dbReference type="RefSeq" id="WP_013538465.1">
    <property type="nucleotide sequence ID" value="NC_014926.1"/>
</dbReference>
<evidence type="ECO:0000313" key="4">
    <source>
        <dbReference type="Proteomes" id="UP000006362"/>
    </source>
</evidence>
<evidence type="ECO:0000259" key="2">
    <source>
        <dbReference type="Pfam" id="PF00578"/>
    </source>
</evidence>
<gene>
    <name evidence="3" type="ordered locus">Theam_1724</name>
</gene>
<keyword evidence="1" id="KW-0732">Signal</keyword>
<dbReference type="InterPro" id="IPR036249">
    <property type="entry name" value="Thioredoxin-like_sf"/>
</dbReference>
<reference evidence="3" key="1">
    <citation type="submission" date="2011-01" db="EMBL/GenBank/DDBJ databases">
        <title>Complete sequence of chromosome of Thermovibrio ammonificans HB-1.</title>
        <authorList>
            <consortium name="US DOE Joint Genome Institute"/>
            <person name="Lucas S."/>
            <person name="Copeland A."/>
            <person name="Lapidus A."/>
            <person name="Cheng J.-F."/>
            <person name="Goodwin L."/>
            <person name="Pitluck S."/>
            <person name="Davenport K."/>
            <person name="Detter J.C."/>
            <person name="Han C."/>
            <person name="Tapia R."/>
            <person name="Land M."/>
            <person name="Hauser L."/>
            <person name="Kyrpides N."/>
            <person name="Ivanova N."/>
            <person name="Ovchinnikova G."/>
            <person name="Vetriani C."/>
            <person name="Woyke T."/>
        </authorList>
    </citation>
    <scope>NUCLEOTIDE SEQUENCE [LARGE SCALE GENOMIC DNA]</scope>
    <source>
        <strain evidence="3">HB-1</strain>
    </source>
</reference>
<protein>
    <submittedName>
        <fullName evidence="3">Alkyl hydroperoxide reductase/ Thiol specific antioxidant/ Mal allergen</fullName>
    </submittedName>
</protein>
<feature type="domain" description="Alkyl hydroperoxide reductase subunit C/ Thiol specific antioxidant" evidence="2">
    <location>
        <begin position="64"/>
        <end position="177"/>
    </location>
</feature>
<dbReference type="STRING" id="648996.Theam_1724"/>